<dbReference type="AlphaFoldDB" id="A0AAV2TIC8"/>
<evidence type="ECO:0000256" key="1">
    <source>
        <dbReference type="ARBA" id="ARBA00004123"/>
    </source>
</evidence>
<comment type="similarity">
    <text evidence="6">Belongs to the CTF8 family.</text>
</comment>
<dbReference type="Proteomes" id="UP001497525">
    <property type="component" value="Unassembled WGS sequence"/>
</dbReference>
<evidence type="ECO:0000256" key="4">
    <source>
        <dbReference type="ARBA" id="ARBA00023242"/>
    </source>
</evidence>
<keyword evidence="5" id="KW-0131">Cell cycle</keyword>
<organism evidence="7 8">
    <name type="scientific">Calicophoron daubneyi</name>
    <name type="common">Rumen fluke</name>
    <name type="synonym">Paramphistomum daubneyi</name>
    <dbReference type="NCBI Taxonomy" id="300641"/>
    <lineage>
        <taxon>Eukaryota</taxon>
        <taxon>Metazoa</taxon>
        <taxon>Spiralia</taxon>
        <taxon>Lophotrochozoa</taxon>
        <taxon>Platyhelminthes</taxon>
        <taxon>Trematoda</taxon>
        <taxon>Digenea</taxon>
        <taxon>Plagiorchiida</taxon>
        <taxon>Pronocephalata</taxon>
        <taxon>Paramphistomoidea</taxon>
        <taxon>Paramphistomidae</taxon>
        <taxon>Calicophoron</taxon>
    </lineage>
</organism>
<dbReference type="EMBL" id="CAXLJL010000356">
    <property type="protein sequence ID" value="CAL5136794.1"/>
    <property type="molecule type" value="Genomic_DNA"/>
</dbReference>
<accession>A0AAV2TIC8</accession>
<evidence type="ECO:0000313" key="7">
    <source>
        <dbReference type="EMBL" id="CAL5136794.1"/>
    </source>
</evidence>
<keyword evidence="4" id="KW-0539">Nucleus</keyword>
<keyword evidence="2" id="KW-0235">DNA replication</keyword>
<protein>
    <recommendedName>
        <fullName evidence="9">Chromosome transmission fidelity protein 8</fullName>
    </recommendedName>
</protein>
<dbReference type="GO" id="GO:0006260">
    <property type="term" value="P:DNA replication"/>
    <property type="evidence" value="ECO:0007669"/>
    <property type="project" value="UniProtKB-KW"/>
</dbReference>
<evidence type="ECO:0000313" key="8">
    <source>
        <dbReference type="Proteomes" id="UP001497525"/>
    </source>
</evidence>
<keyword evidence="3" id="KW-0238">DNA-binding</keyword>
<reference evidence="7" key="1">
    <citation type="submission" date="2024-06" db="EMBL/GenBank/DDBJ databases">
        <authorList>
            <person name="Liu X."/>
            <person name="Lenzi L."/>
            <person name="Haldenby T S."/>
            <person name="Uol C."/>
        </authorList>
    </citation>
    <scope>NUCLEOTIDE SEQUENCE</scope>
</reference>
<evidence type="ECO:0000256" key="2">
    <source>
        <dbReference type="ARBA" id="ARBA00022705"/>
    </source>
</evidence>
<sequence length="115" mass="12836">MIVKVRSPHESAEEWVLIELQGDIISKTGESLSEKHLGDVHFSAHGEPVFIIGHHILFGKVTDMEKPFVVTEKVSTVKGAELHVIAVVRKKLIFKTRPKPIIFTNLKKASQPFTG</sequence>
<gene>
    <name evidence="7" type="ORF">CDAUBV1_LOCUS11097</name>
</gene>
<dbReference type="InterPro" id="IPR018607">
    <property type="entry name" value="Ctf8"/>
</dbReference>
<evidence type="ECO:0000256" key="6">
    <source>
        <dbReference type="ARBA" id="ARBA00038447"/>
    </source>
</evidence>
<name>A0AAV2TIC8_CALDB</name>
<evidence type="ECO:0000256" key="3">
    <source>
        <dbReference type="ARBA" id="ARBA00023125"/>
    </source>
</evidence>
<dbReference type="PANTHER" id="PTHR28605">
    <property type="entry name" value="CTF8, CHROMOSOME TRANSMISSION FIDELITY FACTOR 8 HOMOLOG (S. CEREVISIAE)"/>
    <property type="match status" value="1"/>
</dbReference>
<dbReference type="GO" id="GO:0031390">
    <property type="term" value="C:Ctf18 RFC-like complex"/>
    <property type="evidence" value="ECO:0007669"/>
    <property type="project" value="InterPro"/>
</dbReference>
<proteinExistence type="inferred from homology"/>
<comment type="subcellular location">
    <subcellularLocation>
        <location evidence="1">Nucleus</location>
    </subcellularLocation>
</comment>
<dbReference type="GO" id="GO:0007064">
    <property type="term" value="P:mitotic sister chromatid cohesion"/>
    <property type="evidence" value="ECO:0007669"/>
    <property type="project" value="InterPro"/>
</dbReference>
<dbReference type="PANTHER" id="PTHR28605:SF1">
    <property type="entry name" value="CHROMOSOME TRANSMISSION FIDELITY FACTOR 8"/>
    <property type="match status" value="1"/>
</dbReference>
<evidence type="ECO:0008006" key="9">
    <source>
        <dbReference type="Google" id="ProtNLM"/>
    </source>
</evidence>
<evidence type="ECO:0000256" key="5">
    <source>
        <dbReference type="ARBA" id="ARBA00023306"/>
    </source>
</evidence>
<comment type="caution">
    <text evidence="7">The sequence shown here is derived from an EMBL/GenBank/DDBJ whole genome shotgun (WGS) entry which is preliminary data.</text>
</comment>
<dbReference type="Pfam" id="PF09696">
    <property type="entry name" value="Ctf8"/>
    <property type="match status" value="1"/>
</dbReference>
<dbReference type="GO" id="GO:0003677">
    <property type="term" value="F:DNA binding"/>
    <property type="evidence" value="ECO:0007669"/>
    <property type="project" value="UniProtKB-KW"/>
</dbReference>